<dbReference type="GO" id="GO:0008254">
    <property type="term" value="F:3'-nucleotidase activity"/>
    <property type="evidence" value="ECO:0007669"/>
    <property type="project" value="UniProtKB-EC"/>
</dbReference>
<evidence type="ECO:0000259" key="14">
    <source>
        <dbReference type="Pfam" id="PF02872"/>
    </source>
</evidence>
<evidence type="ECO:0000259" key="13">
    <source>
        <dbReference type="Pfam" id="PF00149"/>
    </source>
</evidence>
<accession>A0A6L7EW21</accession>
<dbReference type="PROSITE" id="PS51318">
    <property type="entry name" value="TAT"/>
    <property type="match status" value="1"/>
</dbReference>
<feature type="domain" description="Calcineurin-like phosphoesterase" evidence="13">
    <location>
        <begin position="70"/>
        <end position="315"/>
    </location>
</feature>
<keyword evidence="9 11" id="KW-0378">Hydrolase</keyword>
<dbReference type="InterPro" id="IPR041827">
    <property type="entry name" value="CpdB_N"/>
</dbReference>
<sequence>MHSDTHSHDLPHEPHPDVEAHGWTAGRRGVLTGAAALAAAGIAAPALADDDVELDDLGAGRRRRSQLRLTVLGTTDLHGNVFNWDYFKNAEFDNATHDDIGAAKVATLIKAARKKFRKRGPVMLLDAGDTIQGTPLAYYYARIAPITAGGTHPMAAAMNVMKYDAAALGNHEFNYGIDTLRTYQSQLDFPLLGANVVDPATKLPVFPPYVIKKYRLKSGRRLKVGVLGLVTPGVAIWDKANVEGRMEFPGLVEQAAKFVPEMKKKGCDVVIVSAHSGADTSSSYGDALPYPENAASLVAEQVPDIDAILVGHAHKEIPERFVKNAKTGKDVLLVEPYYWGMRLAVMNLRLEWLGRKKEWKLVKARGHLLNSNTAKENGKVVKAVRAQHDKVVAYVNAPVGTSTQRLEAARAVVEDVPIIDFVNYVQAQAVKAGLTGADAALPVLSIAAPFSRSAVFPQGQVSVRDVAGLYIYDNTLLGVKITGAQLKAYLETSAAYFQKVTGTGPFTLAQVTNAKTTTAPNGIPDYNYDVVAGLDAKLTYDIDISQDASSRIKNLAYGGTAVADGQEFALAVNNYRQSGGGGFPAVKTAPIVYNRQNEIRQLLIDWVIANKTIDPAQFASVDWRLVSGSTQITVS</sequence>
<dbReference type="PROSITE" id="PS00786">
    <property type="entry name" value="5_NUCLEOTIDASE_2"/>
    <property type="match status" value="1"/>
</dbReference>
<evidence type="ECO:0000256" key="2">
    <source>
        <dbReference type="ARBA" id="ARBA00001730"/>
    </source>
</evidence>
<comment type="catalytic activity">
    <reaction evidence="1">
        <text>a ribonucleoside 3'-phosphate + H2O = a ribonucleoside + phosphate</text>
        <dbReference type="Rhea" id="RHEA:10144"/>
        <dbReference type="ChEBI" id="CHEBI:13197"/>
        <dbReference type="ChEBI" id="CHEBI:15377"/>
        <dbReference type="ChEBI" id="CHEBI:18254"/>
        <dbReference type="ChEBI" id="CHEBI:43474"/>
        <dbReference type="EC" id="3.1.3.6"/>
    </reaction>
</comment>
<dbReference type="SUPFAM" id="SSF56300">
    <property type="entry name" value="Metallo-dependent phosphatases"/>
    <property type="match status" value="1"/>
</dbReference>
<evidence type="ECO:0000256" key="10">
    <source>
        <dbReference type="ARBA" id="ARBA00023268"/>
    </source>
</evidence>
<dbReference type="CDD" id="cd07410">
    <property type="entry name" value="MPP_CpdB_N"/>
    <property type="match status" value="1"/>
</dbReference>
<feature type="region of interest" description="Disordered" evidence="12">
    <location>
        <begin position="1"/>
        <end position="21"/>
    </location>
</feature>
<dbReference type="InterPro" id="IPR008334">
    <property type="entry name" value="5'-Nucleotdase_C"/>
</dbReference>
<keyword evidence="7" id="KW-0732">Signal</keyword>
<dbReference type="InterPro" id="IPR004843">
    <property type="entry name" value="Calcineurin-like_PHP"/>
</dbReference>
<protein>
    <submittedName>
        <fullName evidence="15">Bifunctional metallophosphatase/5'-nucleotidase</fullName>
    </submittedName>
</protein>
<dbReference type="InterPro" id="IPR006311">
    <property type="entry name" value="TAT_signal"/>
</dbReference>
<evidence type="ECO:0000313" key="15">
    <source>
        <dbReference type="EMBL" id="MXG88385.1"/>
    </source>
</evidence>
<evidence type="ECO:0000256" key="3">
    <source>
        <dbReference type="ARBA" id="ARBA00001968"/>
    </source>
</evidence>
<evidence type="ECO:0000256" key="8">
    <source>
        <dbReference type="ARBA" id="ARBA00022741"/>
    </source>
</evidence>
<comment type="caution">
    <text evidence="15">The sequence shown here is derived from an EMBL/GenBank/DDBJ whole genome shotgun (WGS) entry which is preliminary data.</text>
</comment>
<reference evidence="15 16" key="1">
    <citation type="submission" date="2019-12" db="EMBL/GenBank/DDBJ databases">
        <authorList>
            <person name="Kun Z."/>
        </authorList>
    </citation>
    <scope>NUCLEOTIDE SEQUENCE [LARGE SCALE GENOMIC DNA]</scope>
    <source>
        <strain evidence="15 16">YIM 123512</strain>
    </source>
</reference>
<proteinExistence type="inferred from homology"/>
<name>A0A6L7EW21_9ACTN</name>
<comment type="catalytic activity">
    <reaction evidence="2">
        <text>a nucleoside 2',3'-cyclic phosphate + H2O = a nucleoside 3'-phosphate + H(+)</text>
        <dbReference type="Rhea" id="RHEA:19621"/>
        <dbReference type="ChEBI" id="CHEBI:15377"/>
        <dbReference type="ChEBI" id="CHEBI:15378"/>
        <dbReference type="ChEBI" id="CHEBI:66949"/>
        <dbReference type="ChEBI" id="CHEBI:66954"/>
        <dbReference type="EC" id="3.1.4.16"/>
    </reaction>
</comment>
<dbReference type="Proteomes" id="UP000473325">
    <property type="component" value="Unassembled WGS sequence"/>
</dbReference>
<dbReference type="InterPro" id="IPR006179">
    <property type="entry name" value="5_nucleotidase/apyrase"/>
</dbReference>
<evidence type="ECO:0000313" key="16">
    <source>
        <dbReference type="Proteomes" id="UP000473325"/>
    </source>
</evidence>
<keyword evidence="10" id="KW-0511">Multifunctional enzyme</keyword>
<evidence type="ECO:0000256" key="7">
    <source>
        <dbReference type="ARBA" id="ARBA00022729"/>
    </source>
</evidence>
<evidence type="ECO:0000256" key="4">
    <source>
        <dbReference type="ARBA" id="ARBA00004196"/>
    </source>
</evidence>
<dbReference type="GO" id="GO:0008663">
    <property type="term" value="F:2',3'-cyclic-nucleotide 2'-phosphodiesterase activity"/>
    <property type="evidence" value="ECO:0007669"/>
    <property type="project" value="UniProtKB-EC"/>
</dbReference>
<dbReference type="GO" id="GO:0046872">
    <property type="term" value="F:metal ion binding"/>
    <property type="evidence" value="ECO:0007669"/>
    <property type="project" value="UniProtKB-KW"/>
</dbReference>
<dbReference type="InterPro" id="IPR029052">
    <property type="entry name" value="Metallo-depent_PP-like"/>
</dbReference>
<dbReference type="AlphaFoldDB" id="A0A6L7EW21"/>
<dbReference type="EMBL" id="WUEK01000001">
    <property type="protein sequence ID" value="MXG88385.1"/>
    <property type="molecule type" value="Genomic_DNA"/>
</dbReference>
<evidence type="ECO:0000256" key="11">
    <source>
        <dbReference type="RuleBase" id="RU362119"/>
    </source>
</evidence>
<keyword evidence="8 11" id="KW-0547">Nucleotide-binding</keyword>
<organism evidence="15 16">
    <name type="scientific">Nocardioides flavescens</name>
    <dbReference type="NCBI Taxonomy" id="2691959"/>
    <lineage>
        <taxon>Bacteria</taxon>
        <taxon>Bacillati</taxon>
        <taxon>Actinomycetota</taxon>
        <taxon>Actinomycetes</taxon>
        <taxon>Propionibacteriales</taxon>
        <taxon>Nocardioidaceae</taxon>
        <taxon>Nocardioides</taxon>
    </lineage>
</organism>
<evidence type="ECO:0000256" key="5">
    <source>
        <dbReference type="ARBA" id="ARBA00006654"/>
    </source>
</evidence>
<dbReference type="SUPFAM" id="SSF55816">
    <property type="entry name" value="5'-nucleotidase (syn. UDP-sugar hydrolase), C-terminal domain"/>
    <property type="match status" value="1"/>
</dbReference>
<dbReference type="PANTHER" id="PTHR11575:SF6">
    <property type="entry name" value="2',3'-CYCLIC-NUCLEOTIDE 2'-PHOSPHODIESTERASE_3'-NUCLEOTIDASE"/>
    <property type="match status" value="1"/>
</dbReference>
<evidence type="ECO:0000256" key="9">
    <source>
        <dbReference type="ARBA" id="ARBA00022801"/>
    </source>
</evidence>
<dbReference type="Gene3D" id="3.60.21.10">
    <property type="match status" value="1"/>
</dbReference>
<dbReference type="Pfam" id="PF00149">
    <property type="entry name" value="Metallophos"/>
    <property type="match status" value="1"/>
</dbReference>
<dbReference type="PRINTS" id="PR01607">
    <property type="entry name" value="APYRASEFAMLY"/>
</dbReference>
<comment type="subcellular location">
    <subcellularLocation>
        <location evidence="4">Cell envelope</location>
    </subcellularLocation>
</comment>
<dbReference type="Pfam" id="PF02872">
    <property type="entry name" value="5_nucleotid_C"/>
    <property type="match status" value="1"/>
</dbReference>
<evidence type="ECO:0000256" key="6">
    <source>
        <dbReference type="ARBA" id="ARBA00022723"/>
    </source>
</evidence>
<dbReference type="InterPro" id="IPR006146">
    <property type="entry name" value="5'-Nucleotdase_CS"/>
</dbReference>
<feature type="compositionally biased region" description="Basic and acidic residues" evidence="12">
    <location>
        <begin position="1"/>
        <end position="20"/>
    </location>
</feature>
<dbReference type="Gene3D" id="3.90.780.10">
    <property type="entry name" value="5'-Nucleotidase, C-terminal domain"/>
    <property type="match status" value="1"/>
</dbReference>
<dbReference type="PANTHER" id="PTHR11575">
    <property type="entry name" value="5'-NUCLEOTIDASE-RELATED"/>
    <property type="match status" value="1"/>
</dbReference>
<feature type="domain" description="5'-Nucleotidase C-terminal" evidence="14">
    <location>
        <begin position="399"/>
        <end position="587"/>
    </location>
</feature>
<dbReference type="RefSeq" id="WP_160874717.1">
    <property type="nucleotide sequence ID" value="NZ_WUEK01000001.1"/>
</dbReference>
<evidence type="ECO:0000256" key="1">
    <source>
        <dbReference type="ARBA" id="ARBA00000527"/>
    </source>
</evidence>
<gene>
    <name evidence="15" type="ORF">GRQ65_02340</name>
</gene>
<dbReference type="InterPro" id="IPR036907">
    <property type="entry name" value="5'-Nucleotdase_C_sf"/>
</dbReference>
<dbReference type="GO" id="GO:0030288">
    <property type="term" value="C:outer membrane-bounded periplasmic space"/>
    <property type="evidence" value="ECO:0007669"/>
    <property type="project" value="TreeGrafter"/>
</dbReference>
<evidence type="ECO:0000256" key="12">
    <source>
        <dbReference type="SAM" id="MobiDB-lite"/>
    </source>
</evidence>
<keyword evidence="6" id="KW-0479">Metal-binding</keyword>
<comment type="cofactor">
    <cofactor evidence="3">
        <name>a divalent metal cation</name>
        <dbReference type="ChEBI" id="CHEBI:60240"/>
    </cofactor>
</comment>
<dbReference type="GO" id="GO:0009166">
    <property type="term" value="P:nucleotide catabolic process"/>
    <property type="evidence" value="ECO:0007669"/>
    <property type="project" value="InterPro"/>
</dbReference>
<comment type="similarity">
    <text evidence="5 11">Belongs to the 5'-nucleotidase family.</text>
</comment>
<keyword evidence="16" id="KW-1185">Reference proteome</keyword>
<dbReference type="GO" id="GO:0000166">
    <property type="term" value="F:nucleotide binding"/>
    <property type="evidence" value="ECO:0007669"/>
    <property type="project" value="UniProtKB-KW"/>
</dbReference>